<dbReference type="Pfam" id="PF04967">
    <property type="entry name" value="HTH_10"/>
    <property type="match status" value="1"/>
</dbReference>
<proteinExistence type="predicted"/>
<dbReference type="AlphaFoldDB" id="A0ABD5MTW2"/>
<name>A0ABD5MTW2_9EURY</name>
<reference evidence="4" key="1">
    <citation type="submission" date="2024-09" db="EMBL/GenBank/DDBJ databases">
        <authorList>
            <person name="Sun Q."/>
        </authorList>
    </citation>
    <scope>NUCLEOTIDE SEQUENCE [LARGE SCALE GENOMIC DNA]</scope>
    <source>
        <strain evidence="4">JCM 31273</strain>
    </source>
</reference>
<evidence type="ECO:0000256" key="2">
    <source>
        <dbReference type="ARBA" id="ARBA00023163"/>
    </source>
</evidence>
<feature type="domain" description="HTH bat-type" evidence="3">
    <location>
        <begin position="181"/>
        <end position="232"/>
    </location>
</feature>
<dbReference type="Proteomes" id="UP001589595">
    <property type="component" value="Unassembled WGS sequence"/>
</dbReference>
<organism evidence="4 5">
    <name type="scientific">Halobaculum roseum</name>
    <dbReference type="NCBI Taxonomy" id="2175149"/>
    <lineage>
        <taxon>Archaea</taxon>
        <taxon>Methanobacteriati</taxon>
        <taxon>Methanobacteriota</taxon>
        <taxon>Stenosarchaea group</taxon>
        <taxon>Halobacteria</taxon>
        <taxon>Halobacteriales</taxon>
        <taxon>Haloferacaceae</taxon>
        <taxon>Halobaculum</taxon>
    </lineage>
</organism>
<dbReference type="SUPFAM" id="SSF88659">
    <property type="entry name" value="Sigma3 and sigma4 domains of RNA polymerase sigma factors"/>
    <property type="match status" value="1"/>
</dbReference>
<evidence type="ECO:0000313" key="4">
    <source>
        <dbReference type="EMBL" id="MFB9824677.1"/>
    </source>
</evidence>
<dbReference type="PANTHER" id="PTHR34236:SF1">
    <property type="entry name" value="DIMETHYL SULFOXIDE REDUCTASE TRANSCRIPTIONAL ACTIVATOR"/>
    <property type="match status" value="1"/>
</dbReference>
<dbReference type="GeneID" id="67210686"/>
<dbReference type="EMBL" id="JBHMAJ010000007">
    <property type="protein sequence ID" value="MFB9824677.1"/>
    <property type="molecule type" value="Genomic_DNA"/>
</dbReference>
<evidence type="ECO:0000259" key="3">
    <source>
        <dbReference type="Pfam" id="PF04967"/>
    </source>
</evidence>
<evidence type="ECO:0000256" key="1">
    <source>
        <dbReference type="ARBA" id="ARBA00023015"/>
    </source>
</evidence>
<gene>
    <name evidence="4" type="ORF">ACFFOL_10935</name>
</gene>
<sequence length="254" mass="27848">MDEESRDDTGVRPMREVALKIKHVGQPETAASERYPDVTMRSVSSMTGRERERKRIVEVTGDPEDVTGFIAEYAAGDPVITAEPITPIGEPTVFVAVTIEVPAWDSITELFAELGLHYRMGTVITGGYERWTLYLDHDDDLGAVIDAIEARGNEVELVRQLEMHEVDHAPRFETAGVLHDLTPRQREALAAAIGAGYYGHQKDAGVEDVAAELGVSTTTAWEHLARAEGKVMSDLGEFLGRDGDGRDADEERSA</sequence>
<evidence type="ECO:0000313" key="5">
    <source>
        <dbReference type="Proteomes" id="UP001589595"/>
    </source>
</evidence>
<dbReference type="PANTHER" id="PTHR34236">
    <property type="entry name" value="DIMETHYL SULFOXIDE REDUCTASE TRANSCRIPTIONAL ACTIVATOR"/>
    <property type="match status" value="1"/>
</dbReference>
<keyword evidence="5" id="KW-1185">Reference proteome</keyword>
<protein>
    <submittedName>
        <fullName evidence="4">Helix-turn-helix domain-containing protein</fullName>
    </submittedName>
</protein>
<dbReference type="RefSeq" id="WP_225935199.1">
    <property type="nucleotide sequence ID" value="NZ_CP082286.1"/>
</dbReference>
<accession>A0ABD5MTW2</accession>
<keyword evidence="1" id="KW-0805">Transcription regulation</keyword>
<keyword evidence="2" id="KW-0804">Transcription</keyword>
<comment type="caution">
    <text evidence="4">The sequence shown here is derived from an EMBL/GenBank/DDBJ whole genome shotgun (WGS) entry which is preliminary data.</text>
</comment>
<dbReference type="InterPro" id="IPR007050">
    <property type="entry name" value="HTH_bacterioopsin"/>
</dbReference>
<dbReference type="InterPro" id="IPR013324">
    <property type="entry name" value="RNA_pol_sigma_r3/r4-like"/>
</dbReference>